<reference evidence="12" key="2">
    <citation type="submission" date="2021-04" db="EMBL/GenBank/DDBJ databases">
        <authorList>
            <person name="Gilroy R."/>
        </authorList>
    </citation>
    <scope>NUCLEOTIDE SEQUENCE</scope>
    <source>
        <strain evidence="12">811</strain>
    </source>
</reference>
<keyword evidence="4" id="KW-0479">Metal-binding</keyword>
<dbReference type="AlphaFoldDB" id="A0A9D1V8V4"/>
<dbReference type="CDD" id="cd01876">
    <property type="entry name" value="YihA_EngB"/>
    <property type="match status" value="1"/>
</dbReference>
<evidence type="ECO:0000256" key="10">
    <source>
        <dbReference type="HAMAP-Rule" id="MF_00321"/>
    </source>
</evidence>
<comment type="caution">
    <text evidence="12">The sequence shown here is derived from an EMBL/GenBank/DDBJ whole genome shotgun (WGS) entry which is preliminary data.</text>
</comment>
<dbReference type="InterPro" id="IPR027417">
    <property type="entry name" value="P-loop_NTPase"/>
</dbReference>
<dbReference type="NCBIfam" id="TIGR03598">
    <property type="entry name" value="GTPase_YsxC"/>
    <property type="match status" value="1"/>
</dbReference>
<dbReference type="Pfam" id="PF01926">
    <property type="entry name" value="MMR_HSR1"/>
    <property type="match status" value="1"/>
</dbReference>
<dbReference type="GO" id="GO:0046872">
    <property type="term" value="F:metal ion binding"/>
    <property type="evidence" value="ECO:0007669"/>
    <property type="project" value="UniProtKB-KW"/>
</dbReference>
<dbReference type="Proteomes" id="UP000824204">
    <property type="component" value="Unassembled WGS sequence"/>
</dbReference>
<gene>
    <name evidence="12" type="primary">yihA</name>
    <name evidence="10" type="synonym">engB</name>
    <name evidence="12" type="ORF">H9741_07350</name>
</gene>
<comment type="function">
    <text evidence="10">Necessary for normal cell division and for the maintenance of normal septation.</text>
</comment>
<evidence type="ECO:0000256" key="4">
    <source>
        <dbReference type="ARBA" id="ARBA00022723"/>
    </source>
</evidence>
<keyword evidence="3 10" id="KW-0132">Cell division</keyword>
<dbReference type="PROSITE" id="PS51706">
    <property type="entry name" value="G_ENGB"/>
    <property type="match status" value="1"/>
</dbReference>
<comment type="cofactor">
    <cofactor evidence="1">
        <name>Mg(2+)</name>
        <dbReference type="ChEBI" id="CHEBI:18420"/>
    </cofactor>
</comment>
<sequence>MIIKEATFLTSAADQKGFLRTEKPVIAVCGKSNVGKSTFINMLANRNKLARTSAEPGRTRLVNYFDFGEFVLADLPGYGYARVSHAEKLKWARLLDDFFAEGGIAHVFALADIRHDPTADDLTMINFLYATQTPFTVIATKADKLAKTRVKEAVRRVAAAFKTGEGNVIAVSGQTRRGREEVLSALDKIVSVAAMPQAEEEDPAAGQEN</sequence>
<evidence type="ECO:0000259" key="11">
    <source>
        <dbReference type="PROSITE" id="PS51706"/>
    </source>
</evidence>
<dbReference type="GO" id="GO:0005829">
    <property type="term" value="C:cytosol"/>
    <property type="evidence" value="ECO:0007669"/>
    <property type="project" value="TreeGrafter"/>
</dbReference>
<evidence type="ECO:0000313" key="13">
    <source>
        <dbReference type="Proteomes" id="UP000824204"/>
    </source>
</evidence>
<dbReference type="Gene3D" id="3.40.50.300">
    <property type="entry name" value="P-loop containing nucleotide triphosphate hydrolases"/>
    <property type="match status" value="1"/>
</dbReference>
<feature type="domain" description="EngB-type G" evidence="11">
    <location>
        <begin position="22"/>
        <end position="192"/>
    </location>
</feature>
<comment type="similarity">
    <text evidence="2 10">Belongs to the TRAFAC class TrmE-Era-EngA-EngB-Septin-like GTPase superfamily. EngB GTPase family.</text>
</comment>
<dbReference type="PANTHER" id="PTHR11649:SF13">
    <property type="entry name" value="ENGB-TYPE G DOMAIN-CONTAINING PROTEIN"/>
    <property type="match status" value="1"/>
</dbReference>
<protein>
    <recommendedName>
        <fullName evidence="10">Probable GTP-binding protein EngB</fullName>
    </recommendedName>
</protein>
<proteinExistence type="inferred from homology"/>
<evidence type="ECO:0000256" key="6">
    <source>
        <dbReference type="ARBA" id="ARBA00022842"/>
    </source>
</evidence>
<dbReference type="EMBL" id="DXFX01000095">
    <property type="protein sequence ID" value="HIX08267.1"/>
    <property type="molecule type" value="Genomic_DNA"/>
</dbReference>
<name>A0A9D1V8V4_9FIRM</name>
<accession>A0A9D1V8V4</accession>
<evidence type="ECO:0000313" key="12">
    <source>
        <dbReference type="EMBL" id="HIX08267.1"/>
    </source>
</evidence>
<dbReference type="GO" id="GO:0005525">
    <property type="term" value="F:GTP binding"/>
    <property type="evidence" value="ECO:0007669"/>
    <property type="project" value="UniProtKB-UniRule"/>
</dbReference>
<dbReference type="SUPFAM" id="SSF52540">
    <property type="entry name" value="P-loop containing nucleoside triphosphate hydrolases"/>
    <property type="match status" value="1"/>
</dbReference>
<evidence type="ECO:0000256" key="1">
    <source>
        <dbReference type="ARBA" id="ARBA00001946"/>
    </source>
</evidence>
<organism evidence="12 13">
    <name type="scientific">Candidatus Borkfalkia faecipullorum</name>
    <dbReference type="NCBI Taxonomy" id="2838510"/>
    <lineage>
        <taxon>Bacteria</taxon>
        <taxon>Bacillati</taxon>
        <taxon>Bacillota</taxon>
        <taxon>Clostridia</taxon>
        <taxon>Christensenellales</taxon>
        <taxon>Christensenellaceae</taxon>
        <taxon>Candidatus Borkfalkia</taxon>
    </lineage>
</organism>
<keyword evidence="5 10" id="KW-0547">Nucleotide-binding</keyword>
<evidence type="ECO:0000256" key="5">
    <source>
        <dbReference type="ARBA" id="ARBA00022741"/>
    </source>
</evidence>
<dbReference type="InterPro" id="IPR019987">
    <property type="entry name" value="GTP-bd_ribosome_bio_YsxC"/>
</dbReference>
<keyword evidence="7 10" id="KW-0342">GTP-binding</keyword>
<evidence type="ECO:0000256" key="8">
    <source>
        <dbReference type="ARBA" id="ARBA00023210"/>
    </source>
</evidence>
<dbReference type="PANTHER" id="PTHR11649">
    <property type="entry name" value="MSS1/TRME-RELATED GTP-BINDING PROTEIN"/>
    <property type="match status" value="1"/>
</dbReference>
<evidence type="ECO:0000256" key="7">
    <source>
        <dbReference type="ARBA" id="ARBA00023134"/>
    </source>
</evidence>
<dbReference type="InterPro" id="IPR030393">
    <property type="entry name" value="G_ENGB_dom"/>
</dbReference>
<keyword evidence="6" id="KW-0460">Magnesium</keyword>
<keyword evidence="8 10" id="KW-0717">Septation</keyword>
<evidence type="ECO:0000256" key="9">
    <source>
        <dbReference type="ARBA" id="ARBA00023306"/>
    </source>
</evidence>
<dbReference type="InterPro" id="IPR006073">
    <property type="entry name" value="GTP-bd"/>
</dbReference>
<dbReference type="GO" id="GO:0000917">
    <property type="term" value="P:division septum assembly"/>
    <property type="evidence" value="ECO:0007669"/>
    <property type="project" value="UniProtKB-KW"/>
</dbReference>
<evidence type="ECO:0000256" key="2">
    <source>
        <dbReference type="ARBA" id="ARBA00009638"/>
    </source>
</evidence>
<reference evidence="12" key="1">
    <citation type="journal article" date="2021" name="PeerJ">
        <title>Extensive microbial diversity within the chicken gut microbiome revealed by metagenomics and culture.</title>
        <authorList>
            <person name="Gilroy R."/>
            <person name="Ravi A."/>
            <person name="Getino M."/>
            <person name="Pursley I."/>
            <person name="Horton D.L."/>
            <person name="Alikhan N.F."/>
            <person name="Baker D."/>
            <person name="Gharbi K."/>
            <person name="Hall N."/>
            <person name="Watson M."/>
            <person name="Adriaenssens E.M."/>
            <person name="Foster-Nyarko E."/>
            <person name="Jarju S."/>
            <person name="Secka A."/>
            <person name="Antonio M."/>
            <person name="Oren A."/>
            <person name="Chaudhuri R.R."/>
            <person name="La Ragione R."/>
            <person name="Hildebrand F."/>
            <person name="Pallen M.J."/>
        </authorList>
    </citation>
    <scope>NUCLEOTIDE SEQUENCE</scope>
    <source>
        <strain evidence="12">811</strain>
    </source>
</reference>
<dbReference type="HAMAP" id="MF_00321">
    <property type="entry name" value="GTPase_EngB"/>
    <property type="match status" value="1"/>
</dbReference>
<keyword evidence="9 10" id="KW-0131">Cell cycle</keyword>
<evidence type="ECO:0000256" key="3">
    <source>
        <dbReference type="ARBA" id="ARBA00022618"/>
    </source>
</evidence>